<protein>
    <submittedName>
        <fullName evidence="1">Toxin-antitoxin system HicB family antitoxin</fullName>
    </submittedName>
</protein>
<evidence type="ECO:0000313" key="1">
    <source>
        <dbReference type="EMBL" id="AZI57522.1"/>
    </source>
</evidence>
<accession>A0A3G8ZJI6</accession>
<dbReference type="OrthoDB" id="5297106at2"/>
<dbReference type="RefSeq" id="WP_124798207.1">
    <property type="nucleotide sequence ID" value="NZ_CP034170.1"/>
</dbReference>
<name>A0A3G8ZJI6_9ACTN</name>
<dbReference type="GO" id="GO:0006355">
    <property type="term" value="P:regulation of DNA-templated transcription"/>
    <property type="evidence" value="ECO:0007669"/>
    <property type="project" value="InterPro"/>
</dbReference>
<dbReference type="InterPro" id="IPR013321">
    <property type="entry name" value="Arc_rbn_hlx_hlx"/>
</dbReference>
<dbReference type="Proteomes" id="UP000268084">
    <property type="component" value="Chromosome"/>
</dbReference>
<dbReference type="SUPFAM" id="SSF143100">
    <property type="entry name" value="TTHA1013/TTHA0281-like"/>
    <property type="match status" value="1"/>
</dbReference>
<proteinExistence type="predicted"/>
<evidence type="ECO:0000313" key="2">
    <source>
        <dbReference type="Proteomes" id="UP000268084"/>
    </source>
</evidence>
<keyword evidence="2" id="KW-1185">Reference proteome</keyword>
<dbReference type="InterPro" id="IPR010985">
    <property type="entry name" value="Ribbon_hlx_hlx"/>
</dbReference>
<dbReference type="EMBL" id="CP034170">
    <property type="protein sequence ID" value="AZI57522.1"/>
    <property type="molecule type" value="Genomic_DNA"/>
</dbReference>
<reference evidence="1 2" key="1">
    <citation type="submission" date="2018-11" db="EMBL/GenBank/DDBJ databases">
        <authorList>
            <person name="Da X."/>
        </authorList>
    </citation>
    <scope>NUCLEOTIDE SEQUENCE [LARGE SCALE GENOMIC DNA]</scope>
    <source>
        <strain evidence="1 2">S14-144</strain>
    </source>
</reference>
<dbReference type="AlphaFoldDB" id="A0A3G8ZJI6"/>
<dbReference type="SUPFAM" id="SSF47598">
    <property type="entry name" value="Ribbon-helix-helix"/>
    <property type="match status" value="1"/>
</dbReference>
<reference evidence="1 2" key="2">
    <citation type="submission" date="2018-12" db="EMBL/GenBank/DDBJ databases">
        <title>Nakamurella antarcticus sp. nov., isolated from Antarctica South Shetland Islands soil.</title>
        <authorList>
            <person name="Peng F."/>
        </authorList>
    </citation>
    <scope>NUCLEOTIDE SEQUENCE [LARGE SCALE GENOMIC DNA]</scope>
    <source>
        <strain evidence="1 2">S14-144</strain>
    </source>
</reference>
<dbReference type="Gene3D" id="1.10.1220.10">
    <property type="entry name" value="Met repressor-like"/>
    <property type="match status" value="1"/>
</dbReference>
<dbReference type="Pfam" id="PF05534">
    <property type="entry name" value="HicB"/>
    <property type="match status" value="1"/>
</dbReference>
<gene>
    <name evidence="1" type="ORF">EH165_04445</name>
</gene>
<dbReference type="InterPro" id="IPR035069">
    <property type="entry name" value="TTHA1013/TTHA0281-like"/>
</dbReference>
<sequence>MSKAVGTPRLADRFSYSVSYSTDDGSFVATVAEFPSLSWIAEERRAAEDGLVAVVEEVLLDMEHSGESVPQPFGERVFSGKFNLRLPTSLHRELALRAEREHQSLNTVVVSLLSRRT</sequence>
<organism evidence="1 2">
    <name type="scientific">Nakamurella antarctica</name>
    <dbReference type="NCBI Taxonomy" id="1902245"/>
    <lineage>
        <taxon>Bacteria</taxon>
        <taxon>Bacillati</taxon>
        <taxon>Actinomycetota</taxon>
        <taxon>Actinomycetes</taxon>
        <taxon>Nakamurellales</taxon>
        <taxon>Nakamurellaceae</taxon>
        <taxon>Nakamurella</taxon>
    </lineage>
</organism>
<dbReference type="KEGG" id="nak:EH165_04445"/>
<dbReference type="InterPro" id="IPR008651">
    <property type="entry name" value="Uncharacterised_HicB"/>
</dbReference>